<dbReference type="CDD" id="cd03801">
    <property type="entry name" value="GT4_PimA-like"/>
    <property type="match status" value="1"/>
</dbReference>
<keyword evidence="4" id="KW-1185">Reference proteome</keyword>
<dbReference type="PANTHER" id="PTHR45947:SF3">
    <property type="entry name" value="SULFOQUINOVOSYL TRANSFERASE SQD2"/>
    <property type="match status" value="1"/>
</dbReference>
<feature type="domain" description="Glycosyltransferase subfamily 4-like N-terminal" evidence="2">
    <location>
        <begin position="18"/>
        <end position="201"/>
    </location>
</feature>
<proteinExistence type="predicted"/>
<protein>
    <submittedName>
        <fullName evidence="3">Glycosyltransferase</fullName>
    </submittedName>
</protein>
<dbReference type="RefSeq" id="WP_213349181.1">
    <property type="nucleotide sequence ID" value="NZ_JAEDAM010000036.1"/>
</dbReference>
<dbReference type="Gene3D" id="3.40.50.2000">
    <property type="entry name" value="Glycogen Phosphorylase B"/>
    <property type="match status" value="2"/>
</dbReference>
<dbReference type="Proteomes" id="UP000680365">
    <property type="component" value="Unassembled WGS sequence"/>
</dbReference>
<sequence>MKRLNIIQFLPYFPPHKGGLETHAKQFGEKYRENNFGDVINIITDFDQKDKISKENQITFEGKSIGYIEKGVENLIVPSFEIISNFPMYKIWSKEYKLIKQYLKTKKTDIVITRTRFFLTSLIGGLFARKNNLKWCHIEHGSDYVKLNSKFKSFIAKIYDKIIGKWIFKKADKLVGVSNACKDFVQKEFINKKVEVIYRGMQFDLKSNEKVENLKESYPGKIIVGFIGRLYKWKNIDTLIKAYYDLDENIKDKIQIVVVGEGEDFERLNKIDTENKLQGELQSKRKHPGVYFTGGKSFQEAINLQKQFDIHFHTSSPGGGLATTLLQAMNLGCFIVSTPYEGAKEVVEDNKNGILLKNDSLKELKKGLIAGINSLDKKENYSRENKKIIETKFNWNENIKKYYNLFNR</sequence>
<dbReference type="Pfam" id="PF13439">
    <property type="entry name" value="Glyco_transf_4"/>
    <property type="match status" value="1"/>
</dbReference>
<reference evidence="3 4" key="1">
    <citation type="journal article" date="2021" name="Nat. Commun.">
        <title>Reductive evolution and unique predatory mode in the CPR bacterium Vampirococcus lugosii.</title>
        <authorList>
            <person name="Moreira D."/>
            <person name="Zivanovic Y."/>
            <person name="Lopez-Archilla A.I."/>
            <person name="Iniesto M."/>
            <person name="Lopez-Garcia P."/>
        </authorList>
    </citation>
    <scope>NUCLEOTIDE SEQUENCE [LARGE SCALE GENOMIC DNA]</scope>
    <source>
        <strain evidence="3">Chiprana</strain>
    </source>
</reference>
<accession>A0ABS5QLK4</accession>
<comment type="caution">
    <text evidence="3">The sequence shown here is derived from an EMBL/GenBank/DDBJ whole genome shotgun (WGS) entry which is preliminary data.</text>
</comment>
<feature type="domain" description="Glycosyl transferase family 1" evidence="1">
    <location>
        <begin position="216"/>
        <end position="387"/>
    </location>
</feature>
<evidence type="ECO:0000313" key="4">
    <source>
        <dbReference type="Proteomes" id="UP000680365"/>
    </source>
</evidence>
<evidence type="ECO:0000259" key="1">
    <source>
        <dbReference type="Pfam" id="PF00534"/>
    </source>
</evidence>
<dbReference type="InterPro" id="IPR050194">
    <property type="entry name" value="Glycosyltransferase_grp1"/>
</dbReference>
<dbReference type="InterPro" id="IPR028098">
    <property type="entry name" value="Glyco_trans_4-like_N"/>
</dbReference>
<organism evidence="3 4">
    <name type="scientific">Candidatus Vampirococcus lugosii</name>
    <dbReference type="NCBI Taxonomy" id="2789015"/>
    <lineage>
        <taxon>Bacteria</taxon>
        <taxon>Candidatus Absconditibacteriota</taxon>
        <taxon>Vampirococcus</taxon>
    </lineage>
</organism>
<dbReference type="InterPro" id="IPR001296">
    <property type="entry name" value="Glyco_trans_1"/>
</dbReference>
<name>A0ABS5QLK4_9BACT</name>
<dbReference type="Pfam" id="PF00534">
    <property type="entry name" value="Glycos_transf_1"/>
    <property type="match status" value="1"/>
</dbReference>
<evidence type="ECO:0000313" key="3">
    <source>
        <dbReference type="EMBL" id="MBS8122062.1"/>
    </source>
</evidence>
<dbReference type="SUPFAM" id="SSF53756">
    <property type="entry name" value="UDP-Glycosyltransferase/glycogen phosphorylase"/>
    <property type="match status" value="1"/>
</dbReference>
<evidence type="ECO:0000259" key="2">
    <source>
        <dbReference type="Pfam" id="PF13439"/>
    </source>
</evidence>
<dbReference type="EMBL" id="JAEDAM010000036">
    <property type="protein sequence ID" value="MBS8122062.1"/>
    <property type="molecule type" value="Genomic_DNA"/>
</dbReference>
<dbReference type="PANTHER" id="PTHR45947">
    <property type="entry name" value="SULFOQUINOVOSYL TRANSFERASE SQD2"/>
    <property type="match status" value="1"/>
</dbReference>
<gene>
    <name evidence="3" type="ORF">VAMP_85n24</name>
</gene>